<name>A0AAV7S356_PLEWA</name>
<reference evidence="2" key="1">
    <citation type="journal article" date="2022" name="bioRxiv">
        <title>Sequencing and chromosome-scale assembly of the giantPleurodeles waltlgenome.</title>
        <authorList>
            <person name="Brown T."/>
            <person name="Elewa A."/>
            <person name="Iarovenko S."/>
            <person name="Subramanian E."/>
            <person name="Araus A.J."/>
            <person name="Petzold A."/>
            <person name="Susuki M."/>
            <person name="Suzuki K.-i.T."/>
            <person name="Hayashi T."/>
            <person name="Toyoda A."/>
            <person name="Oliveira C."/>
            <person name="Osipova E."/>
            <person name="Leigh N.D."/>
            <person name="Simon A."/>
            <person name="Yun M.H."/>
        </authorList>
    </citation>
    <scope>NUCLEOTIDE SEQUENCE</scope>
    <source>
        <strain evidence="2">20211129_DDA</strain>
        <tissue evidence="2">Liver</tissue>
    </source>
</reference>
<evidence type="ECO:0000256" key="1">
    <source>
        <dbReference type="SAM" id="MobiDB-lite"/>
    </source>
</evidence>
<organism evidence="2 3">
    <name type="scientific">Pleurodeles waltl</name>
    <name type="common">Iberian ribbed newt</name>
    <dbReference type="NCBI Taxonomy" id="8319"/>
    <lineage>
        <taxon>Eukaryota</taxon>
        <taxon>Metazoa</taxon>
        <taxon>Chordata</taxon>
        <taxon>Craniata</taxon>
        <taxon>Vertebrata</taxon>
        <taxon>Euteleostomi</taxon>
        <taxon>Amphibia</taxon>
        <taxon>Batrachia</taxon>
        <taxon>Caudata</taxon>
        <taxon>Salamandroidea</taxon>
        <taxon>Salamandridae</taxon>
        <taxon>Pleurodelinae</taxon>
        <taxon>Pleurodeles</taxon>
    </lineage>
</organism>
<proteinExistence type="predicted"/>
<sequence length="1069" mass="120831">MAWNHARPNLSSQGASACFPGHALVKRRLDMYRRMAWNHARPNLSSQGASACFPGHALVKRRLDMYRRMAWNHARPNLSSQGASACFPGHALVKRRLDMYRRMAWNHARPNLSSQGASACFPGHALVKRRLDMYRRMAWNHARPNLSSQGASACFPGHALVKRRLDMYRRMAWNHARPNLSSQGASACFPSPCPSQEKIRYVQKDGLEPCSPKPLIAGSKCLLPRPCPSQEKIRYVQKDGLELCSPKPLIAGSKCLLPRPCPSQEKIRYVQKDGLEPLSPKPLITGSKCLIPRPCPSQEKIRYVQKDGLEPLSPKPLITGSKCLLPRPCPSQEKIRYVQKDGLEPLSPKPLITGSKCLLPRPCPSQEKIRYVQKDGLEPLSPKPLITGSKCLLSRPCPRQENIRHVQTDGLVPCLPKPLITWSKCLLARPCPRQENIRHVQTDGLVPCLPKPLITGNKYLLPRPCPSQENIRYVQTDNKDTHAKLPSKPHMSYKQYYSKTAAKETQMYMESESGTTTRFVNCTCTPLVQPNAMQDLEPDNTRKTLIHEQRFTAKPEMPRGAFIPSVPLQRPPAESSKKKENIHINLVDVTLLNENCKHLSELHITRNVTEENHECPSSISSKTVDKLMAHMQKVSATSQCQTQPTNRNLHTSVISIRSDIYQKDANQETHSLQYNVFVSHFHKNPYMVFQHRHQLQMKHTKSEFKVHTEGLLSMEKVLFPKQSHLGGRHLKSRTTFLPFAEHNIIDTVDWNLRHKLRRHLWGLAPVHHDDYKKSNTKDLLRPPPLAKVTANTEVSEVKSDFLMLTQRALLEQHIQMKTMHSGWGFPTLLRSSLQAVMASSPECSSIEACPQPEDEIVMIGEEAFFSPETTRKCVESHAKQRLMLQDFGLPNTAEESLAEFFPPSTCNEALASQKEATVDVLRLPASPASTKESEANDSALLVATSKKQKGMPYKIPKDAPVQIKPPMSKKKSVQKKRGLPQKIVDFFKALIVCKPLRSEETVDCYRISSVLGCPSFSVQIGKGHIELFNSIKELTIYSSDLSKIARTSFRVLHKHNDLYIQLIKRLCET</sequence>
<dbReference type="AlphaFoldDB" id="A0AAV7S356"/>
<evidence type="ECO:0000313" key="3">
    <source>
        <dbReference type="Proteomes" id="UP001066276"/>
    </source>
</evidence>
<gene>
    <name evidence="2" type="ORF">NDU88_011180</name>
</gene>
<protein>
    <submittedName>
        <fullName evidence="2">Uncharacterized protein</fullName>
    </submittedName>
</protein>
<comment type="caution">
    <text evidence="2">The sequence shown here is derived from an EMBL/GenBank/DDBJ whole genome shotgun (WGS) entry which is preliminary data.</text>
</comment>
<dbReference type="EMBL" id="JANPWB010000009">
    <property type="protein sequence ID" value="KAJ1158492.1"/>
    <property type="molecule type" value="Genomic_DNA"/>
</dbReference>
<accession>A0AAV7S356</accession>
<feature type="region of interest" description="Disordered" evidence="1">
    <location>
        <begin position="954"/>
        <end position="974"/>
    </location>
</feature>
<feature type="region of interest" description="Disordered" evidence="1">
    <location>
        <begin position="558"/>
        <end position="577"/>
    </location>
</feature>
<dbReference type="PROSITE" id="PS51257">
    <property type="entry name" value="PROKAR_LIPOPROTEIN"/>
    <property type="match status" value="1"/>
</dbReference>
<evidence type="ECO:0000313" key="2">
    <source>
        <dbReference type="EMBL" id="KAJ1158492.1"/>
    </source>
</evidence>
<keyword evidence="3" id="KW-1185">Reference proteome</keyword>
<dbReference type="Proteomes" id="UP001066276">
    <property type="component" value="Chromosome 5"/>
</dbReference>